<organism evidence="1 2">
    <name type="scientific">Treponema ruminis</name>
    <dbReference type="NCBI Taxonomy" id="744515"/>
    <lineage>
        <taxon>Bacteria</taxon>
        <taxon>Pseudomonadati</taxon>
        <taxon>Spirochaetota</taxon>
        <taxon>Spirochaetia</taxon>
        <taxon>Spirochaetales</taxon>
        <taxon>Treponemataceae</taxon>
        <taxon>Treponema</taxon>
    </lineage>
</organism>
<name>A0A7W8GAI4_9SPIR</name>
<dbReference type="RefSeq" id="WP_184660541.1">
    <property type="nucleotide sequence ID" value="NZ_CP031518.1"/>
</dbReference>
<sequence length="69" mass="7943">MERRATIVYAKYRGKYKICIEVTPQFDVRQALGPSNSKLSGNALEAFIEWCDKKDIRRTHVFGRVRGAP</sequence>
<dbReference type="Proteomes" id="UP000518887">
    <property type="component" value="Unassembled WGS sequence"/>
</dbReference>
<accession>A0A7W8GAI4</accession>
<comment type="caution">
    <text evidence="1">The sequence shown here is derived from an EMBL/GenBank/DDBJ whole genome shotgun (WGS) entry which is preliminary data.</text>
</comment>
<dbReference type="EMBL" id="JACHFQ010000007">
    <property type="protein sequence ID" value="MBB5226873.1"/>
    <property type="molecule type" value="Genomic_DNA"/>
</dbReference>
<protein>
    <submittedName>
        <fullName evidence="1">Uncharacterized protein</fullName>
    </submittedName>
</protein>
<reference evidence="1 2" key="1">
    <citation type="submission" date="2020-08" db="EMBL/GenBank/DDBJ databases">
        <title>Genomic Encyclopedia of Type Strains, Phase IV (KMG-IV): sequencing the most valuable type-strain genomes for metagenomic binning, comparative biology and taxonomic classification.</title>
        <authorList>
            <person name="Goeker M."/>
        </authorList>
    </citation>
    <scope>NUCLEOTIDE SEQUENCE [LARGE SCALE GENOMIC DNA]</scope>
    <source>
        <strain evidence="1 2">DSM 103462</strain>
    </source>
</reference>
<evidence type="ECO:0000313" key="1">
    <source>
        <dbReference type="EMBL" id="MBB5226873.1"/>
    </source>
</evidence>
<gene>
    <name evidence="1" type="ORF">HNP76_002261</name>
</gene>
<keyword evidence="2" id="KW-1185">Reference proteome</keyword>
<dbReference type="AlphaFoldDB" id="A0A7W8GAI4"/>
<proteinExistence type="predicted"/>
<evidence type="ECO:0000313" key="2">
    <source>
        <dbReference type="Proteomes" id="UP000518887"/>
    </source>
</evidence>